<dbReference type="Proteomes" id="UP000076442">
    <property type="component" value="Unassembled WGS sequence"/>
</dbReference>
<dbReference type="AlphaFoldDB" id="A0AAP1E2A6"/>
<dbReference type="InterPro" id="IPR046028">
    <property type="entry name" value="DUF5986"/>
</dbReference>
<dbReference type="RefSeq" id="WP_042976601.1">
    <property type="nucleotide sequence ID" value="NZ_JXHR01000026.1"/>
</dbReference>
<dbReference type="EMBL" id="LJZV01000012">
    <property type="protein sequence ID" value="KZD91891.1"/>
    <property type="molecule type" value="Genomic_DNA"/>
</dbReference>
<reference evidence="3 4" key="1">
    <citation type="submission" date="2015-09" db="EMBL/GenBank/DDBJ databases">
        <title>Spore heat resistance.</title>
        <authorList>
            <person name="Boekhorst J."/>
            <person name="Berendsen E.M."/>
            <person name="Wells-Bennik M.H."/>
            <person name="Kuipers O.P."/>
        </authorList>
    </citation>
    <scope>NUCLEOTIDE SEQUENCE [LARGE SCALE GENOMIC DNA]</scope>
    <source>
        <strain evidence="3 4">B4122</strain>
    </source>
</reference>
<name>A0AAP1E2A6_BACIU</name>
<accession>A0AAP1E2A6</accession>
<proteinExistence type="predicted"/>
<gene>
    <name evidence="3" type="ORF">B4122_2533</name>
    <name evidence="2" type="ORF">B4122_4082</name>
</gene>
<dbReference type="EMBL" id="LJZV01000026">
    <property type="protein sequence ID" value="KZD88657.1"/>
    <property type="molecule type" value="Genomic_DNA"/>
</dbReference>
<feature type="region of interest" description="Disordered" evidence="1">
    <location>
        <begin position="229"/>
        <end position="253"/>
    </location>
</feature>
<organism evidence="3 4">
    <name type="scientific">Bacillus subtilis</name>
    <dbReference type="NCBI Taxonomy" id="1423"/>
    <lineage>
        <taxon>Bacteria</taxon>
        <taxon>Bacillati</taxon>
        <taxon>Bacillota</taxon>
        <taxon>Bacilli</taxon>
        <taxon>Bacillales</taxon>
        <taxon>Bacillaceae</taxon>
        <taxon>Bacillus</taxon>
    </lineage>
</organism>
<dbReference type="Pfam" id="PF19448">
    <property type="entry name" value="DUF5986"/>
    <property type="match status" value="1"/>
</dbReference>
<protein>
    <submittedName>
        <fullName evidence="3">Phage protein</fullName>
    </submittedName>
</protein>
<comment type="caution">
    <text evidence="3">The sequence shown here is derived from an EMBL/GenBank/DDBJ whole genome shotgun (WGS) entry which is preliminary data.</text>
</comment>
<evidence type="ECO:0000313" key="3">
    <source>
        <dbReference type="EMBL" id="KZD91891.1"/>
    </source>
</evidence>
<evidence type="ECO:0000313" key="4">
    <source>
        <dbReference type="Proteomes" id="UP000076442"/>
    </source>
</evidence>
<sequence length="253" mass="29801">MLSKETNVPISDDYKTLIIKSVADAFSKDIRAFKEEFDLETYNGLNFLKWDFTNTNIIRSLPSGEFQCLKARRGPWKFVLIFDKNSGHLYTLMRQDRFSEIQEKTNREKVHYLDALASLNYFVKSDRESYRQINLFDLDGQLWKEEAAKILSELIENLDGEVKCYTLLTFCNDKSEITDFTALILTPSLGIAYEESWNDYIPVEYDLDVKENETQYDNEDEDIELLLRDVEEKDNSENDLQLRRTDIEKDNED</sequence>
<evidence type="ECO:0000313" key="2">
    <source>
        <dbReference type="EMBL" id="KZD88657.1"/>
    </source>
</evidence>
<evidence type="ECO:0000256" key="1">
    <source>
        <dbReference type="SAM" id="MobiDB-lite"/>
    </source>
</evidence>